<dbReference type="GO" id="GO:0009051">
    <property type="term" value="P:pentose-phosphate shunt, oxidative branch"/>
    <property type="evidence" value="ECO:0007669"/>
    <property type="project" value="TreeGrafter"/>
</dbReference>
<feature type="chain" id="PRO_5043800363" description="glucose-6-phosphate dehydrogenase (NADP(+))" evidence="7">
    <location>
        <begin position="21"/>
        <end position="450"/>
    </location>
</feature>
<evidence type="ECO:0000256" key="7">
    <source>
        <dbReference type="SAM" id="SignalP"/>
    </source>
</evidence>
<feature type="domain" description="Glucose-6-phosphate dehydrogenase NAD-binding" evidence="8">
    <location>
        <begin position="26"/>
        <end position="197"/>
    </location>
</feature>
<keyword evidence="4" id="KW-0521">NADP</keyword>
<dbReference type="EC" id="1.1.1.49" evidence="2"/>
<dbReference type="GO" id="GO:0050661">
    <property type="term" value="F:NADP binding"/>
    <property type="evidence" value="ECO:0007669"/>
    <property type="project" value="InterPro"/>
</dbReference>
<organism evidence="10 11">
    <name type="scientific">Acrasis kona</name>
    <dbReference type="NCBI Taxonomy" id="1008807"/>
    <lineage>
        <taxon>Eukaryota</taxon>
        <taxon>Discoba</taxon>
        <taxon>Heterolobosea</taxon>
        <taxon>Tetramitia</taxon>
        <taxon>Eutetramitia</taxon>
        <taxon>Acrasidae</taxon>
        <taxon>Acrasis</taxon>
    </lineage>
</organism>
<reference evidence="10 11" key="1">
    <citation type="submission" date="2024-03" db="EMBL/GenBank/DDBJ databases">
        <title>The Acrasis kona genome and developmental transcriptomes reveal deep origins of eukaryotic multicellular pathways.</title>
        <authorList>
            <person name="Sheikh S."/>
            <person name="Fu C.-J."/>
            <person name="Brown M.W."/>
            <person name="Baldauf S.L."/>
        </authorList>
    </citation>
    <scope>NUCLEOTIDE SEQUENCE [LARGE SCALE GENOMIC DNA]</scope>
    <source>
        <strain evidence="10 11">ATCC MYA-3509</strain>
    </source>
</reference>
<evidence type="ECO:0000256" key="2">
    <source>
        <dbReference type="ARBA" id="ARBA00013019"/>
    </source>
</evidence>
<evidence type="ECO:0000259" key="8">
    <source>
        <dbReference type="Pfam" id="PF00479"/>
    </source>
</evidence>
<keyword evidence="6" id="KW-0119">Carbohydrate metabolism</keyword>
<evidence type="ECO:0000259" key="9">
    <source>
        <dbReference type="Pfam" id="PF02781"/>
    </source>
</evidence>
<dbReference type="InterPro" id="IPR022674">
    <property type="entry name" value="G6P_DH_NAD-bd"/>
</dbReference>
<dbReference type="InterPro" id="IPR022675">
    <property type="entry name" value="G6P_DH_C"/>
</dbReference>
<keyword evidence="5" id="KW-0560">Oxidoreductase</keyword>
<dbReference type="SUPFAM" id="SSF55347">
    <property type="entry name" value="Glyceraldehyde-3-phosphate dehydrogenase-like, C-terminal domain"/>
    <property type="match status" value="1"/>
</dbReference>
<sequence>MINTSTLVILLLCLLNVVLSKPLSIVILGASGDLAKRKIYPSLLQMYKTKVLPEEFNVIGYARSDLTDEDIKKNIEPFISKEDLSSPFFDHLHYVKGSYNQAQDFINLSEKLTSYEAGVSTDRLFYFSLPSTVFLEVAQNLNKHTRTSSGYNRIVVEKPFGKNTETFKELSEGLNQNFKQEEIYRMDHFLGSSIVKNILQTRFDSKYEKLWDAKHIKAIQVVFKETLDVEGRGGYFDEYGIIRDMVQSHLMQITTLLTMDKPINASDIVNKKIDVLNYIQDLSQQDTVLGQYKGYPEDKSVHNPNTTTDTFASMVLHINSKRWEGVPVLIKVGKGLNKFLFELSVEFMDGEDVRINAGDDSLQYALLIAKILNGDQSSFATEKEIASSWRILESVLKRIDAHTHKPIVYPLGGVGPSESDDLARRYGTKWIDQETNQSKLAGSLYLRSQK</sequence>
<name>A0AAW2YIP6_9EUKA</name>
<dbReference type="Gene3D" id="3.30.360.10">
    <property type="entry name" value="Dihydrodipicolinate Reductase, domain 2"/>
    <property type="match status" value="2"/>
</dbReference>
<dbReference type="Pfam" id="PF00479">
    <property type="entry name" value="G6PD_N"/>
    <property type="match status" value="1"/>
</dbReference>
<dbReference type="Gene3D" id="3.40.50.720">
    <property type="entry name" value="NAD(P)-binding Rossmann-like Domain"/>
    <property type="match status" value="1"/>
</dbReference>
<dbReference type="InterPro" id="IPR036291">
    <property type="entry name" value="NAD(P)-bd_dom_sf"/>
</dbReference>
<dbReference type="InterPro" id="IPR001282">
    <property type="entry name" value="G6P_DH"/>
</dbReference>
<evidence type="ECO:0000313" key="10">
    <source>
        <dbReference type="EMBL" id="KAL0477341.1"/>
    </source>
</evidence>
<dbReference type="GO" id="GO:0004345">
    <property type="term" value="F:glucose-6-phosphate dehydrogenase activity"/>
    <property type="evidence" value="ECO:0007669"/>
    <property type="project" value="UniProtKB-EC"/>
</dbReference>
<evidence type="ECO:0000256" key="6">
    <source>
        <dbReference type="ARBA" id="ARBA00023277"/>
    </source>
</evidence>
<evidence type="ECO:0000313" key="11">
    <source>
        <dbReference type="Proteomes" id="UP001431209"/>
    </source>
</evidence>
<gene>
    <name evidence="10" type="ORF">AKO1_005766</name>
</gene>
<feature type="domain" description="Glucose-6-phosphate dehydrogenase C-terminal" evidence="9">
    <location>
        <begin position="206"/>
        <end position="349"/>
    </location>
</feature>
<dbReference type="PANTHER" id="PTHR23429:SF0">
    <property type="entry name" value="GLUCOSE-6-PHOSPHATE 1-DEHYDROGENASE"/>
    <property type="match status" value="1"/>
</dbReference>
<keyword evidence="3" id="KW-0313">Glucose metabolism</keyword>
<dbReference type="PANTHER" id="PTHR23429">
    <property type="entry name" value="GLUCOSE-6-PHOSPHATE 1-DEHYDROGENASE G6PD"/>
    <property type="match status" value="1"/>
</dbReference>
<dbReference type="AlphaFoldDB" id="A0AAW2YIP6"/>
<keyword evidence="7" id="KW-0732">Signal</keyword>
<feature type="signal peptide" evidence="7">
    <location>
        <begin position="1"/>
        <end position="20"/>
    </location>
</feature>
<dbReference type="GO" id="GO:0006006">
    <property type="term" value="P:glucose metabolic process"/>
    <property type="evidence" value="ECO:0007669"/>
    <property type="project" value="UniProtKB-KW"/>
</dbReference>
<evidence type="ECO:0000256" key="1">
    <source>
        <dbReference type="ARBA" id="ARBA00004937"/>
    </source>
</evidence>
<evidence type="ECO:0000256" key="5">
    <source>
        <dbReference type="ARBA" id="ARBA00023002"/>
    </source>
</evidence>
<feature type="domain" description="Glucose-6-phosphate dehydrogenase C-terminal" evidence="9">
    <location>
        <begin position="361"/>
        <end position="430"/>
    </location>
</feature>
<dbReference type="Proteomes" id="UP001431209">
    <property type="component" value="Unassembled WGS sequence"/>
</dbReference>
<comment type="caution">
    <text evidence="10">The sequence shown here is derived from an EMBL/GenBank/DDBJ whole genome shotgun (WGS) entry which is preliminary data.</text>
</comment>
<protein>
    <recommendedName>
        <fullName evidence="2">glucose-6-phosphate dehydrogenase (NADP(+))</fullName>
        <ecNumber evidence="2">1.1.1.49</ecNumber>
    </recommendedName>
</protein>
<evidence type="ECO:0000256" key="4">
    <source>
        <dbReference type="ARBA" id="ARBA00022857"/>
    </source>
</evidence>
<comment type="pathway">
    <text evidence="1">Carbohydrate degradation; pentose phosphate pathway; D-ribulose 5-phosphate from D-glucose 6-phosphate (oxidative stage): step 1/3.</text>
</comment>
<accession>A0AAW2YIP6</accession>
<evidence type="ECO:0000256" key="3">
    <source>
        <dbReference type="ARBA" id="ARBA00022526"/>
    </source>
</evidence>
<proteinExistence type="predicted"/>
<dbReference type="SUPFAM" id="SSF51735">
    <property type="entry name" value="NAD(P)-binding Rossmann-fold domains"/>
    <property type="match status" value="1"/>
</dbReference>
<dbReference type="PIRSF" id="PIRSF000110">
    <property type="entry name" value="G6PD"/>
    <property type="match status" value="1"/>
</dbReference>
<keyword evidence="11" id="KW-1185">Reference proteome</keyword>
<dbReference type="Pfam" id="PF02781">
    <property type="entry name" value="G6PD_C"/>
    <property type="match status" value="2"/>
</dbReference>
<dbReference type="EMBL" id="JAOPGA020000167">
    <property type="protein sequence ID" value="KAL0477341.1"/>
    <property type="molecule type" value="Genomic_DNA"/>
</dbReference>
<dbReference type="PRINTS" id="PR00079">
    <property type="entry name" value="G6PDHDRGNASE"/>
</dbReference>